<feature type="compositionally biased region" description="Low complexity" evidence="7">
    <location>
        <begin position="187"/>
        <end position="202"/>
    </location>
</feature>
<name>A0A6P7K1G6_9TELE</name>
<reference evidence="11" key="1">
    <citation type="submission" date="2025-08" db="UniProtKB">
        <authorList>
            <consortium name="RefSeq"/>
        </authorList>
    </citation>
    <scope>IDENTIFICATION</scope>
</reference>
<feature type="compositionally biased region" description="Acidic residues" evidence="7">
    <location>
        <begin position="1204"/>
        <end position="1237"/>
    </location>
</feature>
<dbReference type="OrthoDB" id="5876240at2759"/>
<dbReference type="InterPro" id="IPR036236">
    <property type="entry name" value="Znf_C2H2_sf"/>
</dbReference>
<dbReference type="GO" id="GO:0008270">
    <property type="term" value="F:zinc ion binding"/>
    <property type="evidence" value="ECO:0007669"/>
    <property type="project" value="UniProtKB-KW"/>
</dbReference>
<organism evidence="10 11">
    <name type="scientific">Parambassis ranga</name>
    <name type="common">Indian glassy fish</name>
    <dbReference type="NCBI Taxonomy" id="210632"/>
    <lineage>
        <taxon>Eukaryota</taxon>
        <taxon>Metazoa</taxon>
        <taxon>Chordata</taxon>
        <taxon>Craniata</taxon>
        <taxon>Vertebrata</taxon>
        <taxon>Euteleostomi</taxon>
        <taxon>Actinopterygii</taxon>
        <taxon>Neopterygii</taxon>
        <taxon>Teleostei</taxon>
        <taxon>Neoteleostei</taxon>
        <taxon>Acanthomorphata</taxon>
        <taxon>Ovalentaria</taxon>
        <taxon>Ambassidae</taxon>
        <taxon>Parambassis</taxon>
    </lineage>
</organism>
<evidence type="ECO:0000256" key="3">
    <source>
        <dbReference type="ARBA" id="ARBA00022771"/>
    </source>
</evidence>
<evidence type="ECO:0000256" key="6">
    <source>
        <dbReference type="PROSITE-ProRule" id="PRU00042"/>
    </source>
</evidence>
<sequence length="1265" mass="139946">MTEVETDTAAATGLLMECDEDELEVWTPSSDTGGEERQDGAVKDQEEEEEENPPPFRVIPIPAQTTQGCSPPTASPVKSAGGALGFMVNGQLVPFQPGGGSTELKLCSHPGGSASGFTTVQIPVTLTLHSAAGTRHISTTASLTASVTPSPSLPAPPAAPDPVPIITGVVSGEAAQKVLSDHNVNFKSSPSKKPLPSALESPVTSPQTKRRSKPAARNLLRKGELGPVCPPDCLVCLSQYKLVPELRGFLCLCSSDIAQSLRNLKKKNKRYRPSRDRSRTSNPCSKVSKTRPGLSPKTHRQPEDFLSEQVTCPASPSAATASCTLLQQDPPGPAPDASQGKLVILVEDFYYGSAPGEVPVPDTGKSKSYPCIHCPRTLRTNIKLMYHMQQHAATMTDNEEMDNLCPHCFRHFSSPFKLQCHLETVHSQYKSTVTCRICELAFGSEPAFLWHMKTTHKPGEMPYICQVCGFRSSFYSDVWSHFHTTHGNTRHLLCQYCLRVMRNNTCFQQHYARHQRKHVFSCDKCRLHFLYIKERIDHTALHHRTHIKPPQLCGLKPGTKVTVRTYSVVRGSEDEGLKKTDVPCRVVDVAPPPPTQEPPKRKPVESLGALLCGLPVHRVRQRCVECLNSASDFEVHFPSLVHCSLCRFLTCCSTSYANHMINNHAAYKKNPPYQTIFQFNPKLSQTLSCGVCAFSTCRGDVMARHLVERPEHSCIMGGAKTSVTSPGQGGAFIPIHLVPSQQTSTQLFVKPLTCPTTLSSPSAMTIKFLGPRPQPAQVSCSSLPKHRAATSDDTDGVLPLQPSVSQLSVSQLSVVLSSMCHGVPQASCRHNTSPMTIRSWIEQQERGMSNRKWSWSTDKLAEWVLSQREQYLTVGEDVLLKTARGALGKDCQLADCYSWSVDFLLRHDLGLQSNSNNKLPKSVRQSVQSFIKALNLQVQSHALPLQALGCMDEFPIFINPVRFSKQSLLALQLCSSPEDRPVFDVVLSALADGSFLPPLLFFSGTAAGVPEGFPDNVLLEARQEGFTDEERLHIWMEKVWRPHVALQCNDKSFLMVDVHRHHLTDEFRDSLSSVSTETVFIPPGCCCRLQPLDVCVMPVLRDFLQARWFMLVNGGLDGLGLDQLALMLACWLSEVTSTLNSEKHFMSRSFSSVSNLQHVEDRNEATKMISALTKALTQPVEGGQPEPRPEPEQLELLLVMEERKEEEEEEEEEEPEDQQEEQVGEDRGEDDEEEEEELSVKSPSALRLVFDGDSDQDSFHGFHDD</sequence>
<dbReference type="AlphaFoldDB" id="A0A6P7K1G6"/>
<dbReference type="SMART" id="SM00355">
    <property type="entry name" value="ZnF_C2H2"/>
    <property type="match status" value="8"/>
</dbReference>
<dbReference type="InterPro" id="IPR013087">
    <property type="entry name" value="Znf_C2H2_type"/>
</dbReference>
<dbReference type="InterPro" id="IPR057618">
    <property type="entry name" value="Znf_POGZ/Z280C-D-like"/>
</dbReference>
<dbReference type="GeneID" id="114448670"/>
<dbReference type="GO" id="GO:0003677">
    <property type="term" value="F:DNA binding"/>
    <property type="evidence" value="ECO:0007669"/>
    <property type="project" value="UniProtKB-KW"/>
</dbReference>
<feature type="domain" description="C2H2-type" evidence="8">
    <location>
        <begin position="369"/>
        <end position="396"/>
    </location>
</feature>
<gene>
    <name evidence="11" type="primary">pogza</name>
</gene>
<keyword evidence="4" id="KW-0862">Zinc</keyword>
<feature type="domain" description="BED-type" evidence="9">
    <location>
        <begin position="473"/>
        <end position="535"/>
    </location>
</feature>
<dbReference type="CTD" id="100535215"/>
<dbReference type="InterPro" id="IPR059074">
    <property type="entry name" value="zf-C2H2_Z280C_D"/>
</dbReference>
<evidence type="ECO:0000313" key="11">
    <source>
        <dbReference type="RefSeq" id="XP_028281581.1"/>
    </source>
</evidence>
<evidence type="ECO:0000256" key="2">
    <source>
        <dbReference type="ARBA" id="ARBA00022737"/>
    </source>
</evidence>
<keyword evidence="2" id="KW-0677">Repeat</keyword>
<evidence type="ECO:0000259" key="9">
    <source>
        <dbReference type="PROSITE" id="PS50808"/>
    </source>
</evidence>
<evidence type="ECO:0000256" key="4">
    <source>
        <dbReference type="ARBA" id="ARBA00022833"/>
    </source>
</evidence>
<dbReference type="InterPro" id="IPR003656">
    <property type="entry name" value="Znf_BED"/>
</dbReference>
<dbReference type="InParanoid" id="A0A6P7K1G6"/>
<dbReference type="PANTHER" id="PTHR24403">
    <property type="entry name" value="ZINC FINGER PROTEIN"/>
    <property type="match status" value="1"/>
</dbReference>
<dbReference type="PROSITE" id="PS50808">
    <property type="entry name" value="ZF_BED"/>
    <property type="match status" value="1"/>
</dbReference>
<evidence type="ECO:0000259" key="8">
    <source>
        <dbReference type="PROSITE" id="PS50157"/>
    </source>
</evidence>
<feature type="compositionally biased region" description="Basic and acidic residues" evidence="7">
    <location>
        <begin position="34"/>
        <end position="44"/>
    </location>
</feature>
<dbReference type="PROSITE" id="PS00028">
    <property type="entry name" value="ZINC_FINGER_C2H2_1"/>
    <property type="match status" value="3"/>
</dbReference>
<dbReference type="Proteomes" id="UP000515145">
    <property type="component" value="Chromosome 2"/>
</dbReference>
<feature type="region of interest" description="Disordered" evidence="7">
    <location>
        <begin position="1200"/>
        <end position="1265"/>
    </location>
</feature>
<evidence type="ECO:0000256" key="7">
    <source>
        <dbReference type="SAM" id="MobiDB-lite"/>
    </source>
</evidence>
<dbReference type="GO" id="GO:0010468">
    <property type="term" value="P:regulation of gene expression"/>
    <property type="evidence" value="ECO:0007669"/>
    <property type="project" value="TreeGrafter"/>
</dbReference>
<dbReference type="RefSeq" id="XP_028281581.1">
    <property type="nucleotide sequence ID" value="XM_028425780.1"/>
</dbReference>
<evidence type="ECO:0000313" key="10">
    <source>
        <dbReference type="Proteomes" id="UP000515145"/>
    </source>
</evidence>
<dbReference type="SUPFAM" id="SSF57667">
    <property type="entry name" value="beta-beta-alpha zinc fingers"/>
    <property type="match status" value="1"/>
</dbReference>
<dbReference type="InterPro" id="IPR050688">
    <property type="entry name" value="Zinc_finger/UBP_domain"/>
</dbReference>
<dbReference type="InterPro" id="IPR004875">
    <property type="entry name" value="DDE_SF_endonuclease_dom"/>
</dbReference>
<proteinExistence type="predicted"/>
<dbReference type="PANTHER" id="PTHR24403:SF67">
    <property type="entry name" value="FI01116P-RELATED"/>
    <property type="match status" value="1"/>
</dbReference>
<dbReference type="GO" id="GO:0005634">
    <property type="term" value="C:nucleus"/>
    <property type="evidence" value="ECO:0007669"/>
    <property type="project" value="TreeGrafter"/>
</dbReference>
<evidence type="ECO:0000256" key="1">
    <source>
        <dbReference type="ARBA" id="ARBA00022723"/>
    </source>
</evidence>
<accession>A0A6P7K1G6</accession>
<feature type="region of interest" description="Disordered" evidence="7">
    <location>
        <begin position="184"/>
        <end position="219"/>
    </location>
</feature>
<feature type="region of interest" description="Disordered" evidence="7">
    <location>
        <begin position="1"/>
        <end position="60"/>
    </location>
</feature>
<dbReference type="PROSITE" id="PS50157">
    <property type="entry name" value="ZINC_FINGER_C2H2_2"/>
    <property type="match status" value="2"/>
</dbReference>
<keyword evidence="10" id="KW-1185">Reference proteome</keyword>
<dbReference type="Pfam" id="PF25429">
    <property type="entry name" value="zf-POGZ"/>
    <property type="match status" value="1"/>
</dbReference>
<keyword evidence="5" id="KW-0238">DNA-binding</keyword>
<dbReference type="Pfam" id="PF25414">
    <property type="entry name" value="zf-C2H2_Z280C_D"/>
    <property type="match status" value="1"/>
</dbReference>
<evidence type="ECO:0000256" key="5">
    <source>
        <dbReference type="ARBA" id="ARBA00023125"/>
    </source>
</evidence>
<dbReference type="Gene3D" id="3.30.160.60">
    <property type="entry name" value="Classic Zinc Finger"/>
    <property type="match status" value="2"/>
</dbReference>
<protein>
    <submittedName>
        <fullName evidence="11">Uncharacterized protein pogza isoform X1</fullName>
    </submittedName>
</protein>
<keyword evidence="1" id="KW-0479">Metal-binding</keyword>
<keyword evidence="3 6" id="KW-0863">Zinc-finger</keyword>
<feature type="domain" description="C2H2-type" evidence="8">
    <location>
        <begin position="403"/>
        <end position="431"/>
    </location>
</feature>
<feature type="region of interest" description="Disordered" evidence="7">
    <location>
        <begin position="264"/>
        <end position="305"/>
    </location>
</feature>
<dbReference type="Pfam" id="PF03184">
    <property type="entry name" value="DDE_1"/>
    <property type="match status" value="1"/>
</dbReference>